<evidence type="ECO:0000313" key="1">
    <source>
        <dbReference type="EMBL" id="SAL49248.1"/>
    </source>
</evidence>
<organism evidence="1 2">
    <name type="scientific">Caballeronia udeis</name>
    <dbReference type="NCBI Taxonomy" id="1232866"/>
    <lineage>
        <taxon>Bacteria</taxon>
        <taxon>Pseudomonadati</taxon>
        <taxon>Pseudomonadota</taxon>
        <taxon>Betaproteobacteria</taxon>
        <taxon>Burkholderiales</taxon>
        <taxon>Burkholderiaceae</taxon>
        <taxon>Caballeronia</taxon>
    </lineage>
</organism>
<name>A0A158HY55_9BURK</name>
<proteinExistence type="predicted"/>
<evidence type="ECO:0000313" key="2">
    <source>
        <dbReference type="Proteomes" id="UP000054683"/>
    </source>
</evidence>
<reference evidence="1 2" key="1">
    <citation type="submission" date="2016-01" db="EMBL/GenBank/DDBJ databases">
        <authorList>
            <person name="Oliw E.H."/>
        </authorList>
    </citation>
    <scope>NUCLEOTIDE SEQUENCE [LARGE SCALE GENOMIC DNA]</scope>
    <source>
        <strain evidence="1">LMG 27134</strain>
    </source>
</reference>
<dbReference type="AlphaFoldDB" id="A0A158HY55"/>
<accession>A0A158HY55</accession>
<dbReference type="EMBL" id="FCOK02000037">
    <property type="protein sequence ID" value="SAL49248.1"/>
    <property type="molecule type" value="Genomic_DNA"/>
</dbReference>
<gene>
    <name evidence="1" type="ORF">AWB69_04955</name>
</gene>
<protein>
    <submittedName>
        <fullName evidence="1">Uncharacterized protein</fullName>
    </submittedName>
</protein>
<dbReference type="Proteomes" id="UP000054683">
    <property type="component" value="Unassembled WGS sequence"/>
</dbReference>
<sequence length="35" mass="3851">MPSACFRKIKVLALNIAFHAREHPEISGNGPVKFA</sequence>